<dbReference type="SUPFAM" id="SSF54373">
    <property type="entry name" value="FAD-linked reductases, C-terminal domain"/>
    <property type="match status" value="1"/>
</dbReference>
<dbReference type="Gene3D" id="3.50.50.60">
    <property type="entry name" value="FAD/NAD(P)-binding domain"/>
    <property type="match status" value="1"/>
</dbReference>
<dbReference type="UniPathway" id="UPA00251">
    <property type="reaction ID" value="UER00324"/>
</dbReference>
<evidence type="ECO:0000256" key="7">
    <source>
        <dbReference type="ARBA" id="ARBA00023002"/>
    </source>
</evidence>
<dbReference type="AlphaFoldDB" id="A0A8K0X9X6"/>
<evidence type="ECO:0000256" key="10">
    <source>
        <dbReference type="ARBA" id="ARBA00047554"/>
    </source>
</evidence>
<comment type="subcellular location">
    <subcellularLocation>
        <location evidence="11">Mitochondrion inner membrane</location>
    </subcellularLocation>
</comment>
<feature type="domain" description="Amine oxidase" evidence="13">
    <location>
        <begin position="82"/>
        <end position="559"/>
    </location>
</feature>
<dbReference type="NCBIfam" id="TIGR00562">
    <property type="entry name" value="proto_IX_ox"/>
    <property type="match status" value="1"/>
</dbReference>
<feature type="region of interest" description="Disordered" evidence="12">
    <location>
        <begin position="40"/>
        <end position="71"/>
    </location>
</feature>
<evidence type="ECO:0000256" key="1">
    <source>
        <dbReference type="ARBA" id="ARBA00002600"/>
    </source>
</evidence>
<keyword evidence="7 11" id="KW-0560">Oxidoreductase</keyword>
<keyword evidence="6 11" id="KW-0274">FAD</keyword>
<dbReference type="Pfam" id="PF01593">
    <property type="entry name" value="Amino_oxidase"/>
    <property type="match status" value="1"/>
</dbReference>
<proteinExistence type="inferred from homology"/>
<evidence type="ECO:0000256" key="12">
    <source>
        <dbReference type="SAM" id="MobiDB-lite"/>
    </source>
</evidence>
<keyword evidence="9 11" id="KW-0627">Porphyrin biosynthesis</keyword>
<protein>
    <recommendedName>
        <fullName evidence="4 11">Protoporphyrinogen oxidase</fullName>
        <ecNumber evidence="4 11">1.3.3.4</ecNumber>
    </recommendedName>
</protein>
<dbReference type="GO" id="GO:0005743">
    <property type="term" value="C:mitochondrial inner membrane"/>
    <property type="evidence" value="ECO:0007669"/>
    <property type="project" value="UniProtKB-SubCell"/>
</dbReference>
<evidence type="ECO:0000256" key="5">
    <source>
        <dbReference type="ARBA" id="ARBA00022630"/>
    </source>
</evidence>
<dbReference type="PANTHER" id="PTHR42923">
    <property type="entry name" value="PROTOPORPHYRINOGEN OXIDASE"/>
    <property type="match status" value="1"/>
</dbReference>
<comment type="cofactor">
    <cofactor evidence="11">
        <name>FAD</name>
        <dbReference type="ChEBI" id="CHEBI:57692"/>
    </cofactor>
    <text evidence="11">Binds 1 FAD per subunit.</text>
</comment>
<dbReference type="InterPro" id="IPR036188">
    <property type="entry name" value="FAD/NAD-bd_sf"/>
</dbReference>
<comment type="caution">
    <text evidence="14">The sequence shown here is derived from an EMBL/GenBank/DDBJ whole genome shotgun (WGS) entry which is preliminary data.</text>
</comment>
<feature type="compositionally biased region" description="Polar residues" evidence="12">
    <location>
        <begin position="40"/>
        <end position="53"/>
    </location>
</feature>
<sequence length="610" mass="66900">MRPSNTAMLCRAALQQGRGASRAPEAVCRRTLSTIASRNSTRLTAASDSQTWRTRNRRRLSSQAQAPETEKPQNIAVIGGGITGLSTAHYLAKYAAKGTTITIYEGSERLGGWLHTQTVEFENKGEKATVRFERGPRTLRSYARDTWKMDDLVLYDLLRDINLQPIFRPGGARYITLDNKLVSLSARNILSDPTLRGIWKPALKAFFRLKRSRLGGFGKRASSPPPQDDMSVGAFVRMLSGDSRLADQLVSAVMHGVWGGNVDRLSMVQVMPKLWWNYWYKDPRDAVHMHAHEARLVEEAMADDGVKDLVRQSAQGQLLMFAGGMEDLPRAIVQGLRANPDVEIRTASPVEQIAYDEAAGKVNVTSAGQSVAYDRVISTVFSRQLATLTSSLPSLAEAEAATITAVNIWFPKTALNARARGLGCLLPRNDDGYNDRHGLLGVFFDSDALIHPPTGTEPPGTKLFFLFRGELSETDAVARAREVLADHHRVDPSEPCIALHRINKDCIPQQHVGHRALMARADEELQTGFGGRLSVAGPSYTGVGVVGSIRAGRDVAVQVARGPLDHIGSTGLAQFRGNKPPVLESVPRKTLVELGRRINETLPGWLQLLK</sequence>
<evidence type="ECO:0000256" key="2">
    <source>
        <dbReference type="ARBA" id="ARBA00005073"/>
    </source>
</evidence>
<comment type="similarity">
    <text evidence="3 11">Belongs to the protoporphyrinogen/coproporphyrinogen oxidase family. Protoporphyrinogen oxidase subfamily.</text>
</comment>
<evidence type="ECO:0000256" key="8">
    <source>
        <dbReference type="ARBA" id="ARBA00023133"/>
    </source>
</evidence>
<evidence type="ECO:0000256" key="11">
    <source>
        <dbReference type="RuleBase" id="RU367069"/>
    </source>
</evidence>
<dbReference type="OrthoDB" id="438553at2759"/>
<evidence type="ECO:0000256" key="6">
    <source>
        <dbReference type="ARBA" id="ARBA00022827"/>
    </source>
</evidence>
<keyword evidence="8 11" id="KW-0350">Heme biosynthesis</keyword>
<gene>
    <name evidence="14" type="ORF">B0T11DRAFT_17229</name>
</gene>
<dbReference type="EMBL" id="JAGPXD010000001">
    <property type="protein sequence ID" value="KAH7376143.1"/>
    <property type="molecule type" value="Genomic_DNA"/>
</dbReference>
<evidence type="ECO:0000259" key="13">
    <source>
        <dbReference type="Pfam" id="PF01593"/>
    </source>
</evidence>
<evidence type="ECO:0000313" key="15">
    <source>
        <dbReference type="Proteomes" id="UP000813385"/>
    </source>
</evidence>
<keyword evidence="5 11" id="KW-0285">Flavoprotein</keyword>
<organism evidence="14 15">
    <name type="scientific">Plectosphaerella cucumerina</name>
    <dbReference type="NCBI Taxonomy" id="40658"/>
    <lineage>
        <taxon>Eukaryota</taxon>
        <taxon>Fungi</taxon>
        <taxon>Dikarya</taxon>
        <taxon>Ascomycota</taxon>
        <taxon>Pezizomycotina</taxon>
        <taxon>Sordariomycetes</taxon>
        <taxon>Hypocreomycetidae</taxon>
        <taxon>Glomerellales</taxon>
        <taxon>Plectosphaerellaceae</taxon>
        <taxon>Plectosphaerella</taxon>
    </lineage>
</organism>
<dbReference type="Proteomes" id="UP000813385">
    <property type="component" value="Unassembled WGS sequence"/>
</dbReference>
<evidence type="ECO:0000256" key="9">
    <source>
        <dbReference type="ARBA" id="ARBA00023244"/>
    </source>
</evidence>
<evidence type="ECO:0000256" key="4">
    <source>
        <dbReference type="ARBA" id="ARBA00012867"/>
    </source>
</evidence>
<comment type="pathway">
    <text evidence="2 11">Porphyrin-containing compound metabolism; protoporphyrin-IX biosynthesis; protoporphyrin-IX from protoporphyrinogen-IX: step 1/1.</text>
</comment>
<dbReference type="SUPFAM" id="SSF51905">
    <property type="entry name" value="FAD/NAD(P)-binding domain"/>
    <property type="match status" value="1"/>
</dbReference>
<accession>A0A8K0X9X6</accession>
<reference evidence="14" key="1">
    <citation type="journal article" date="2021" name="Nat. Commun.">
        <title>Genetic determinants of endophytism in the Arabidopsis root mycobiome.</title>
        <authorList>
            <person name="Mesny F."/>
            <person name="Miyauchi S."/>
            <person name="Thiergart T."/>
            <person name="Pickel B."/>
            <person name="Atanasova L."/>
            <person name="Karlsson M."/>
            <person name="Huettel B."/>
            <person name="Barry K.W."/>
            <person name="Haridas S."/>
            <person name="Chen C."/>
            <person name="Bauer D."/>
            <person name="Andreopoulos W."/>
            <person name="Pangilinan J."/>
            <person name="LaButti K."/>
            <person name="Riley R."/>
            <person name="Lipzen A."/>
            <person name="Clum A."/>
            <person name="Drula E."/>
            <person name="Henrissat B."/>
            <person name="Kohler A."/>
            <person name="Grigoriev I.V."/>
            <person name="Martin F.M."/>
            <person name="Hacquard S."/>
        </authorList>
    </citation>
    <scope>NUCLEOTIDE SEQUENCE</scope>
    <source>
        <strain evidence="14">MPI-CAGE-AT-0016</strain>
    </source>
</reference>
<comment type="function">
    <text evidence="1 11">Catalyzes the 6-electron oxidation of protoporphyrinogen-IX to form protoporphyrin-IX.</text>
</comment>
<keyword evidence="15" id="KW-1185">Reference proteome</keyword>
<dbReference type="GO" id="GO:0006782">
    <property type="term" value="P:protoporphyrinogen IX biosynthetic process"/>
    <property type="evidence" value="ECO:0007669"/>
    <property type="project" value="UniProtKB-UniRule"/>
</dbReference>
<evidence type="ECO:0000256" key="3">
    <source>
        <dbReference type="ARBA" id="ARBA00010551"/>
    </source>
</evidence>
<dbReference type="PANTHER" id="PTHR42923:SF3">
    <property type="entry name" value="PROTOPORPHYRINOGEN OXIDASE"/>
    <property type="match status" value="1"/>
</dbReference>
<dbReference type="InterPro" id="IPR050464">
    <property type="entry name" value="Zeta_carotene_desat/Oxidored"/>
</dbReference>
<name>A0A8K0X9X6_9PEZI</name>
<dbReference type="InterPro" id="IPR004572">
    <property type="entry name" value="Protoporphyrinogen_oxidase"/>
</dbReference>
<dbReference type="EC" id="1.3.3.4" evidence="4 11"/>
<comment type="catalytic activity">
    <reaction evidence="10 11">
        <text>protoporphyrinogen IX + 3 O2 = protoporphyrin IX + 3 H2O2</text>
        <dbReference type="Rhea" id="RHEA:25576"/>
        <dbReference type="ChEBI" id="CHEBI:15379"/>
        <dbReference type="ChEBI" id="CHEBI:16240"/>
        <dbReference type="ChEBI" id="CHEBI:57306"/>
        <dbReference type="ChEBI" id="CHEBI:57307"/>
        <dbReference type="EC" id="1.3.3.4"/>
    </reaction>
</comment>
<dbReference type="GO" id="GO:0004729">
    <property type="term" value="F:oxygen-dependent protoporphyrinogen oxidase activity"/>
    <property type="evidence" value="ECO:0007669"/>
    <property type="project" value="UniProtKB-UniRule"/>
</dbReference>
<evidence type="ECO:0000313" key="14">
    <source>
        <dbReference type="EMBL" id="KAH7376143.1"/>
    </source>
</evidence>
<dbReference type="InterPro" id="IPR002937">
    <property type="entry name" value="Amino_oxidase"/>
</dbReference>